<gene>
    <name evidence="2" type="ORF">NCGR_LOCUS14504</name>
</gene>
<dbReference type="InterPro" id="IPR013094">
    <property type="entry name" value="AB_hydrolase_3"/>
</dbReference>
<dbReference type="OrthoDB" id="408631at2759"/>
<dbReference type="InterPro" id="IPR029058">
    <property type="entry name" value="AB_hydrolase_fold"/>
</dbReference>
<name>A0A811NH86_9POAL</name>
<evidence type="ECO:0000313" key="3">
    <source>
        <dbReference type="Proteomes" id="UP000604825"/>
    </source>
</evidence>
<dbReference type="SUPFAM" id="SSF53474">
    <property type="entry name" value="alpha/beta-Hydrolases"/>
    <property type="match status" value="1"/>
</dbReference>
<comment type="caution">
    <text evidence="2">The sequence shown here is derived from an EMBL/GenBank/DDBJ whole genome shotgun (WGS) entry which is preliminary data.</text>
</comment>
<keyword evidence="3" id="KW-1185">Reference proteome</keyword>
<protein>
    <recommendedName>
        <fullName evidence="1">Alpha/beta hydrolase fold-3 domain-containing protein</fullName>
    </recommendedName>
</protein>
<evidence type="ECO:0000313" key="2">
    <source>
        <dbReference type="EMBL" id="CAD6221102.1"/>
    </source>
</evidence>
<dbReference type="Pfam" id="PF07859">
    <property type="entry name" value="Abhydrolase_3"/>
    <property type="match status" value="1"/>
</dbReference>
<reference evidence="2" key="1">
    <citation type="submission" date="2020-10" db="EMBL/GenBank/DDBJ databases">
        <authorList>
            <person name="Han B."/>
            <person name="Lu T."/>
            <person name="Zhao Q."/>
            <person name="Huang X."/>
            <person name="Zhao Y."/>
        </authorList>
    </citation>
    <scope>NUCLEOTIDE SEQUENCE</scope>
</reference>
<sequence length="158" mass="16475">MYSAGGTIAHHLAVRAGSGSGSAAAEPEPGLVTVRGYVLFMPFFGGVRRTVSEAECPEEAFPNLDLVDRFWRLSLPTGATSPDLGSVDFPPVLVVVGGLESGWWRWASPWSSPSSPASPTGHGFYLHEPASEATGELIQTVARFIDGCGAITASEAAA</sequence>
<dbReference type="Proteomes" id="UP000604825">
    <property type="component" value="Unassembled WGS sequence"/>
</dbReference>
<dbReference type="Gene3D" id="3.40.50.1820">
    <property type="entry name" value="alpha/beta hydrolase"/>
    <property type="match status" value="1"/>
</dbReference>
<organism evidence="2 3">
    <name type="scientific">Miscanthus lutarioriparius</name>
    <dbReference type="NCBI Taxonomy" id="422564"/>
    <lineage>
        <taxon>Eukaryota</taxon>
        <taxon>Viridiplantae</taxon>
        <taxon>Streptophyta</taxon>
        <taxon>Embryophyta</taxon>
        <taxon>Tracheophyta</taxon>
        <taxon>Spermatophyta</taxon>
        <taxon>Magnoliopsida</taxon>
        <taxon>Liliopsida</taxon>
        <taxon>Poales</taxon>
        <taxon>Poaceae</taxon>
        <taxon>PACMAD clade</taxon>
        <taxon>Panicoideae</taxon>
        <taxon>Andropogonodae</taxon>
        <taxon>Andropogoneae</taxon>
        <taxon>Saccharinae</taxon>
        <taxon>Miscanthus</taxon>
    </lineage>
</organism>
<dbReference type="AlphaFoldDB" id="A0A811NH86"/>
<proteinExistence type="predicted"/>
<evidence type="ECO:0000259" key="1">
    <source>
        <dbReference type="Pfam" id="PF07859"/>
    </source>
</evidence>
<feature type="domain" description="Alpha/beta hydrolase fold-3" evidence="1">
    <location>
        <begin position="3"/>
        <end position="99"/>
    </location>
</feature>
<dbReference type="GO" id="GO:0016787">
    <property type="term" value="F:hydrolase activity"/>
    <property type="evidence" value="ECO:0007669"/>
    <property type="project" value="InterPro"/>
</dbReference>
<dbReference type="EMBL" id="CAJGYO010000003">
    <property type="protein sequence ID" value="CAD6221102.1"/>
    <property type="molecule type" value="Genomic_DNA"/>
</dbReference>
<accession>A0A811NH86</accession>